<dbReference type="Pfam" id="PF05920">
    <property type="entry name" value="Homeobox_KN"/>
    <property type="match status" value="1"/>
</dbReference>
<dbReference type="SMART" id="SM00574">
    <property type="entry name" value="POX"/>
    <property type="match status" value="1"/>
</dbReference>
<reference evidence="11" key="1">
    <citation type="submission" date="2020-05" db="EMBL/GenBank/DDBJ databases">
        <title>WGS assembly of Panicum virgatum.</title>
        <authorList>
            <person name="Lovell J.T."/>
            <person name="Jenkins J."/>
            <person name="Shu S."/>
            <person name="Juenger T.E."/>
            <person name="Schmutz J."/>
        </authorList>
    </citation>
    <scope>NUCLEOTIDE SEQUENCE</scope>
    <source>
        <strain evidence="11">AP13</strain>
    </source>
</reference>
<proteinExistence type="inferred from homology"/>
<feature type="compositionally biased region" description="Acidic residues" evidence="9">
    <location>
        <begin position="232"/>
        <end position="247"/>
    </location>
</feature>
<feature type="region of interest" description="Disordered" evidence="9">
    <location>
        <begin position="338"/>
        <end position="358"/>
    </location>
</feature>
<evidence type="ECO:0000256" key="5">
    <source>
        <dbReference type="ARBA" id="ARBA00023155"/>
    </source>
</evidence>
<dbReference type="AlphaFoldDB" id="A0A8T0MLU3"/>
<keyword evidence="5 8" id="KW-0371">Homeobox</keyword>
<organism evidence="11 12">
    <name type="scientific">Panicum virgatum</name>
    <name type="common">Blackwell switchgrass</name>
    <dbReference type="NCBI Taxonomy" id="38727"/>
    <lineage>
        <taxon>Eukaryota</taxon>
        <taxon>Viridiplantae</taxon>
        <taxon>Streptophyta</taxon>
        <taxon>Embryophyta</taxon>
        <taxon>Tracheophyta</taxon>
        <taxon>Spermatophyta</taxon>
        <taxon>Magnoliopsida</taxon>
        <taxon>Liliopsida</taxon>
        <taxon>Poales</taxon>
        <taxon>Poaceae</taxon>
        <taxon>PACMAD clade</taxon>
        <taxon>Panicoideae</taxon>
        <taxon>Panicodae</taxon>
        <taxon>Paniceae</taxon>
        <taxon>Panicinae</taxon>
        <taxon>Panicum</taxon>
        <taxon>Panicum sect. Hiantes</taxon>
    </lineage>
</organism>
<evidence type="ECO:0000256" key="6">
    <source>
        <dbReference type="ARBA" id="ARBA00023163"/>
    </source>
</evidence>
<gene>
    <name evidence="11" type="ORF">PVAP13_9NG159200</name>
</gene>
<feature type="region of interest" description="Disordered" evidence="9">
    <location>
        <begin position="1"/>
        <end position="38"/>
    </location>
</feature>
<evidence type="ECO:0000256" key="1">
    <source>
        <dbReference type="ARBA" id="ARBA00004123"/>
    </source>
</evidence>
<keyword evidence="4 8" id="KW-0238">DNA-binding</keyword>
<evidence type="ECO:0000256" key="2">
    <source>
        <dbReference type="ARBA" id="ARBA00006454"/>
    </source>
</evidence>
<name>A0A8T0MLU3_PANVG</name>
<dbReference type="Proteomes" id="UP000823388">
    <property type="component" value="Chromosome 9N"/>
</dbReference>
<dbReference type="CDD" id="cd00086">
    <property type="entry name" value="homeodomain"/>
    <property type="match status" value="1"/>
</dbReference>
<dbReference type="SUPFAM" id="SSF46689">
    <property type="entry name" value="Homeodomain-like"/>
    <property type="match status" value="1"/>
</dbReference>
<dbReference type="InterPro" id="IPR050224">
    <property type="entry name" value="TALE_homeobox"/>
</dbReference>
<evidence type="ECO:0000256" key="4">
    <source>
        <dbReference type="ARBA" id="ARBA00023125"/>
    </source>
</evidence>
<sequence length="358" mass="38726">MVMAKQHGKGSPKRAPNEPAPRSAVAGRPSQPTAPLRLEQCCRCDDRRRQEDDGSSNGAGPLLLTLGPLGPAADRRCSCVIAPAPATMSVLRGSRYLRPAQELLGEVVRMANLAAGAGAEDEATADKQERLDAAGHRAVRRAAMNDGDGIQAKLLGLLSELESRQERYFGELGRVASSFEPALGDGAAASAYTSLMAQAMARHFGNLRRAILRRLRLHAAAAAKRSLRAGEEGEQGDGDGDEEEVTEEMVDRVARRTKLAAAARAEQAWRPIRGLPEGSVAVLRAWLFDHFLHPYPDDGEKLRLAMATGLSRSQISNWFINARVRLWKPMIEEMYKDEFSEGSAVSREDDTSGASSSS</sequence>
<dbReference type="PANTHER" id="PTHR11850">
    <property type="entry name" value="HOMEOBOX PROTEIN TRANSCRIPTION FACTORS"/>
    <property type="match status" value="1"/>
</dbReference>
<protein>
    <recommendedName>
        <fullName evidence="10">Homeobox domain-containing protein</fullName>
    </recommendedName>
</protein>
<keyword evidence="12" id="KW-1185">Reference proteome</keyword>
<evidence type="ECO:0000313" key="12">
    <source>
        <dbReference type="Proteomes" id="UP000823388"/>
    </source>
</evidence>
<dbReference type="PROSITE" id="PS50071">
    <property type="entry name" value="HOMEOBOX_2"/>
    <property type="match status" value="1"/>
</dbReference>
<evidence type="ECO:0000256" key="7">
    <source>
        <dbReference type="ARBA" id="ARBA00023242"/>
    </source>
</evidence>
<dbReference type="InterPro" id="IPR006563">
    <property type="entry name" value="POX_dom"/>
</dbReference>
<evidence type="ECO:0000256" key="3">
    <source>
        <dbReference type="ARBA" id="ARBA00023015"/>
    </source>
</evidence>
<keyword evidence="7 8" id="KW-0539">Nucleus</keyword>
<feature type="domain" description="Homeobox" evidence="10">
    <location>
        <begin position="288"/>
        <end position="329"/>
    </location>
</feature>
<dbReference type="GO" id="GO:0006355">
    <property type="term" value="P:regulation of DNA-templated transcription"/>
    <property type="evidence" value="ECO:0007669"/>
    <property type="project" value="InterPro"/>
</dbReference>
<feature type="region of interest" description="Disordered" evidence="9">
    <location>
        <begin position="226"/>
        <end position="247"/>
    </location>
</feature>
<dbReference type="Gene3D" id="1.10.10.60">
    <property type="entry name" value="Homeodomain-like"/>
    <property type="match status" value="1"/>
</dbReference>
<feature type="DNA-binding region" description="Homeobox" evidence="8">
    <location>
        <begin position="290"/>
        <end position="330"/>
    </location>
</feature>
<comment type="caution">
    <text evidence="11">The sequence shown here is derived from an EMBL/GenBank/DDBJ whole genome shotgun (WGS) entry which is preliminary data.</text>
</comment>
<evidence type="ECO:0000259" key="10">
    <source>
        <dbReference type="PROSITE" id="PS50071"/>
    </source>
</evidence>
<dbReference type="InterPro" id="IPR009057">
    <property type="entry name" value="Homeodomain-like_sf"/>
</dbReference>
<accession>A0A8T0MLU3</accession>
<dbReference type="InterPro" id="IPR001356">
    <property type="entry name" value="HD"/>
</dbReference>
<dbReference type="EMBL" id="CM029054">
    <property type="protein sequence ID" value="KAG2536124.1"/>
    <property type="molecule type" value="Genomic_DNA"/>
</dbReference>
<dbReference type="SMART" id="SM00389">
    <property type="entry name" value="HOX"/>
    <property type="match status" value="1"/>
</dbReference>
<evidence type="ECO:0000256" key="9">
    <source>
        <dbReference type="SAM" id="MobiDB-lite"/>
    </source>
</evidence>
<feature type="compositionally biased region" description="Basic residues" evidence="9">
    <location>
        <begin position="1"/>
        <end position="12"/>
    </location>
</feature>
<dbReference type="GO" id="GO:0003677">
    <property type="term" value="F:DNA binding"/>
    <property type="evidence" value="ECO:0007669"/>
    <property type="project" value="UniProtKB-UniRule"/>
</dbReference>
<keyword evidence="6" id="KW-0804">Transcription</keyword>
<dbReference type="GO" id="GO:0005634">
    <property type="term" value="C:nucleus"/>
    <property type="evidence" value="ECO:0007669"/>
    <property type="project" value="UniProtKB-SubCell"/>
</dbReference>
<evidence type="ECO:0000313" key="11">
    <source>
        <dbReference type="EMBL" id="KAG2536124.1"/>
    </source>
</evidence>
<keyword evidence="3" id="KW-0805">Transcription regulation</keyword>
<comment type="similarity">
    <text evidence="2">Belongs to the TALE/BELL homeobox family.</text>
</comment>
<dbReference type="Pfam" id="PF07526">
    <property type="entry name" value="POX"/>
    <property type="match status" value="1"/>
</dbReference>
<dbReference type="EMBL" id="CM029054">
    <property type="protein sequence ID" value="KAG2536123.1"/>
    <property type="molecule type" value="Genomic_DNA"/>
</dbReference>
<comment type="subcellular location">
    <subcellularLocation>
        <location evidence="1 8">Nucleus</location>
    </subcellularLocation>
</comment>
<dbReference type="InterPro" id="IPR008422">
    <property type="entry name" value="KN_HD"/>
</dbReference>
<evidence type="ECO:0000256" key="8">
    <source>
        <dbReference type="PROSITE-ProRule" id="PRU00108"/>
    </source>
</evidence>